<reference evidence="1" key="2">
    <citation type="submission" date="2022-09" db="EMBL/GenBank/DDBJ databases">
        <authorList>
            <person name="Sun Q."/>
            <person name="Ohkuma M."/>
        </authorList>
    </citation>
    <scope>NUCLEOTIDE SEQUENCE</scope>
    <source>
        <strain evidence="1">JCM 3093</strain>
    </source>
</reference>
<comment type="caution">
    <text evidence="1">The sequence shown here is derived from an EMBL/GenBank/DDBJ whole genome shotgun (WGS) entry which is preliminary data.</text>
</comment>
<evidence type="ECO:0000313" key="1">
    <source>
        <dbReference type="EMBL" id="GGK80991.1"/>
    </source>
</evidence>
<accession>A0AA37F636</accession>
<protein>
    <submittedName>
        <fullName evidence="1">Uncharacterized protein</fullName>
    </submittedName>
</protein>
<evidence type="ECO:0000313" key="2">
    <source>
        <dbReference type="Proteomes" id="UP000627984"/>
    </source>
</evidence>
<gene>
    <name evidence="1" type="ORF">GCM10010126_45380</name>
</gene>
<organism evidence="1 2">
    <name type="scientific">Planomonospora parontospora</name>
    <dbReference type="NCBI Taxonomy" id="58119"/>
    <lineage>
        <taxon>Bacteria</taxon>
        <taxon>Bacillati</taxon>
        <taxon>Actinomycetota</taxon>
        <taxon>Actinomycetes</taxon>
        <taxon>Streptosporangiales</taxon>
        <taxon>Streptosporangiaceae</taxon>
        <taxon>Planomonospora</taxon>
    </lineage>
</organism>
<reference evidence="1" key="1">
    <citation type="journal article" date="2014" name="Int. J. Syst. Evol. Microbiol.">
        <title>Complete genome sequence of Corynebacterium casei LMG S-19264T (=DSM 44701T), isolated from a smear-ripened cheese.</title>
        <authorList>
            <consortium name="US DOE Joint Genome Institute (JGI-PGF)"/>
            <person name="Walter F."/>
            <person name="Albersmeier A."/>
            <person name="Kalinowski J."/>
            <person name="Ruckert C."/>
        </authorList>
    </citation>
    <scope>NUCLEOTIDE SEQUENCE</scope>
    <source>
        <strain evidence="1">JCM 3093</strain>
    </source>
</reference>
<proteinExistence type="predicted"/>
<sequence length="107" mass="11043">MAASWLRQVQWSAVGMSQYPVTAYGARIAVSNVPHGSVKGVEVGVGDGEEEGGAAADDVAEAACDRSAAGPPGSPERRTITTAATAARIATPRRAVSQRTFRTLPFS</sequence>
<dbReference type="AlphaFoldDB" id="A0AA37F636"/>
<dbReference type="EMBL" id="BMQD01000014">
    <property type="protein sequence ID" value="GGK80991.1"/>
    <property type="molecule type" value="Genomic_DNA"/>
</dbReference>
<name>A0AA37F636_9ACTN</name>
<dbReference type="Proteomes" id="UP000627984">
    <property type="component" value="Unassembled WGS sequence"/>
</dbReference>